<evidence type="ECO:0000256" key="2">
    <source>
        <dbReference type="ARBA" id="ARBA00022475"/>
    </source>
</evidence>
<organism evidence="9 10">
    <name type="scientific">Nocardia alba</name>
    <dbReference type="NCBI Taxonomy" id="225051"/>
    <lineage>
        <taxon>Bacteria</taxon>
        <taxon>Bacillati</taxon>
        <taxon>Actinomycetota</taxon>
        <taxon>Actinomycetes</taxon>
        <taxon>Mycobacteriales</taxon>
        <taxon>Nocardiaceae</taxon>
        <taxon>Nocardia</taxon>
    </lineage>
</organism>
<sequence length="125" mass="14055">MSSVWDVLWIIIVSFCFVAYLMLMFYLLTDLFRDRSTSGWIKAVWVICLIFFPLITGLVYLIFRGSGMAERTLEAQKQARSEADAYIRQTAGTNSTTQIADGKKLLDAGAITEAEFQQIKAKALA</sequence>
<name>A0A4V2PAK0_9NOCA</name>
<dbReference type="STRING" id="1210063.GCA_001612665_05380"/>
<dbReference type="InterPro" id="IPR027379">
    <property type="entry name" value="CLS_N"/>
</dbReference>
<evidence type="ECO:0000259" key="7">
    <source>
        <dbReference type="Pfam" id="PF09851"/>
    </source>
</evidence>
<keyword evidence="4 6" id="KW-1133">Transmembrane helix</keyword>
<proteinExistence type="predicted"/>
<dbReference type="Proteomes" id="UP000294856">
    <property type="component" value="Unassembled WGS sequence"/>
</dbReference>
<evidence type="ECO:0000256" key="3">
    <source>
        <dbReference type="ARBA" id="ARBA00022692"/>
    </source>
</evidence>
<dbReference type="Pfam" id="PF09851">
    <property type="entry name" value="SHOCT"/>
    <property type="match status" value="1"/>
</dbReference>
<dbReference type="InterPro" id="IPR018649">
    <property type="entry name" value="SHOCT"/>
</dbReference>
<evidence type="ECO:0000256" key="5">
    <source>
        <dbReference type="ARBA" id="ARBA00023136"/>
    </source>
</evidence>
<evidence type="ECO:0000313" key="9">
    <source>
        <dbReference type="EMBL" id="TCJ93835.1"/>
    </source>
</evidence>
<evidence type="ECO:0000256" key="4">
    <source>
        <dbReference type="ARBA" id="ARBA00022989"/>
    </source>
</evidence>
<feature type="transmembrane region" description="Helical" evidence="6">
    <location>
        <begin position="40"/>
        <end position="63"/>
    </location>
</feature>
<comment type="caution">
    <text evidence="9">The sequence shown here is derived from an EMBL/GenBank/DDBJ whole genome shotgun (WGS) entry which is preliminary data.</text>
</comment>
<gene>
    <name evidence="9" type="ORF">DFR71_5693</name>
</gene>
<keyword evidence="10" id="KW-1185">Reference proteome</keyword>
<reference evidence="9 10" key="1">
    <citation type="submission" date="2019-03" db="EMBL/GenBank/DDBJ databases">
        <title>Genomic Encyclopedia of Type Strains, Phase IV (KMG-IV): sequencing the most valuable type-strain genomes for metagenomic binning, comparative biology and taxonomic classification.</title>
        <authorList>
            <person name="Goeker M."/>
        </authorList>
    </citation>
    <scope>NUCLEOTIDE SEQUENCE [LARGE SCALE GENOMIC DNA]</scope>
    <source>
        <strain evidence="9 10">DSM 44684</strain>
    </source>
</reference>
<dbReference type="EMBL" id="SMFR01000005">
    <property type="protein sequence ID" value="TCJ93835.1"/>
    <property type="molecule type" value="Genomic_DNA"/>
</dbReference>
<feature type="transmembrane region" description="Helical" evidence="6">
    <location>
        <begin position="7"/>
        <end position="28"/>
    </location>
</feature>
<accession>A0A4V2PAK0</accession>
<feature type="domain" description="SHOCT" evidence="7">
    <location>
        <begin position="103"/>
        <end position="124"/>
    </location>
</feature>
<evidence type="ECO:0000256" key="6">
    <source>
        <dbReference type="SAM" id="Phobius"/>
    </source>
</evidence>
<protein>
    <submittedName>
        <fullName evidence="9">Putative oligomerization/nucleic acid binding protein</fullName>
    </submittedName>
</protein>
<evidence type="ECO:0000259" key="8">
    <source>
        <dbReference type="Pfam" id="PF13396"/>
    </source>
</evidence>
<dbReference type="RefSeq" id="WP_067457081.1">
    <property type="nucleotide sequence ID" value="NZ_SMFR01000005.1"/>
</dbReference>
<evidence type="ECO:0000313" key="10">
    <source>
        <dbReference type="Proteomes" id="UP000294856"/>
    </source>
</evidence>
<dbReference type="AlphaFoldDB" id="A0A4V2PAK0"/>
<dbReference type="OrthoDB" id="7596142at2"/>
<dbReference type="Pfam" id="PF13396">
    <property type="entry name" value="PLDc_N"/>
    <property type="match status" value="1"/>
</dbReference>
<keyword evidence="2" id="KW-1003">Cell membrane</keyword>
<keyword evidence="3 6" id="KW-0812">Transmembrane</keyword>
<evidence type="ECO:0000256" key="1">
    <source>
        <dbReference type="ARBA" id="ARBA00004651"/>
    </source>
</evidence>
<keyword evidence="5 6" id="KW-0472">Membrane</keyword>
<dbReference type="GO" id="GO:0005886">
    <property type="term" value="C:plasma membrane"/>
    <property type="evidence" value="ECO:0007669"/>
    <property type="project" value="UniProtKB-SubCell"/>
</dbReference>
<comment type="subcellular location">
    <subcellularLocation>
        <location evidence="1">Cell membrane</location>
        <topology evidence="1">Multi-pass membrane protein</topology>
    </subcellularLocation>
</comment>
<feature type="domain" description="Cardiolipin synthase N-terminal" evidence="8">
    <location>
        <begin position="23"/>
        <end position="64"/>
    </location>
</feature>